<dbReference type="NCBIfam" id="TIGR00127">
    <property type="entry name" value="nadp_idh_euk"/>
    <property type="match status" value="1"/>
</dbReference>
<keyword evidence="4 10" id="KW-0816">Tricarboxylic acid cycle</keyword>
<evidence type="ECO:0000256" key="8">
    <source>
        <dbReference type="ARBA" id="ARBA00023002"/>
    </source>
</evidence>
<feature type="binding site" evidence="14">
    <location>
        <position position="82"/>
    </location>
    <ligand>
        <name>NADP(+)</name>
        <dbReference type="ChEBI" id="CHEBI:58349"/>
    </ligand>
</feature>
<dbReference type="PIRSF" id="PIRSF000108">
    <property type="entry name" value="IDH_NADP"/>
    <property type="match status" value="1"/>
</dbReference>
<comment type="cofactor">
    <cofactor evidence="1">
        <name>Mn(2+)</name>
        <dbReference type="ChEBI" id="CHEBI:29035"/>
    </cofactor>
</comment>
<feature type="binding site" evidence="12">
    <location>
        <position position="132"/>
    </location>
    <ligand>
        <name>D-threo-isocitrate</name>
        <dbReference type="ChEBI" id="CHEBI:15562"/>
    </ligand>
</feature>
<name>A0A7W6IE26_9HYPH</name>
<keyword evidence="3" id="KW-0329">Glyoxylate bypass</keyword>
<dbReference type="Gene3D" id="3.40.718.10">
    <property type="entry name" value="Isopropylmalate Dehydrogenase"/>
    <property type="match status" value="1"/>
</dbReference>
<dbReference type="PROSITE" id="PS00470">
    <property type="entry name" value="IDH_IMDH"/>
    <property type="match status" value="1"/>
</dbReference>
<keyword evidence="8 10" id="KW-0560">Oxidoreductase</keyword>
<evidence type="ECO:0000313" key="16">
    <source>
        <dbReference type="EMBL" id="MBB4039777.1"/>
    </source>
</evidence>
<feature type="binding site" evidence="14">
    <location>
        <position position="258"/>
    </location>
    <ligand>
        <name>NADP(+)</name>
        <dbReference type="ChEBI" id="CHEBI:58349"/>
    </ligand>
</feature>
<dbReference type="GO" id="GO:0004450">
    <property type="term" value="F:isocitrate dehydrogenase (NADP+) activity"/>
    <property type="evidence" value="ECO:0007669"/>
    <property type="project" value="UniProtKB-UniRule"/>
</dbReference>
<reference evidence="16 17" key="1">
    <citation type="submission" date="2020-08" db="EMBL/GenBank/DDBJ databases">
        <title>Genomic Encyclopedia of Type Strains, Phase IV (KMG-IV): sequencing the most valuable type-strain genomes for metagenomic binning, comparative biology and taxonomic classification.</title>
        <authorList>
            <person name="Goeker M."/>
        </authorList>
    </citation>
    <scope>NUCLEOTIDE SEQUENCE [LARGE SCALE GENOMIC DNA]</scope>
    <source>
        <strain evidence="16 17">DSM 15743</strain>
    </source>
</reference>
<feature type="binding site" evidence="14">
    <location>
        <begin position="75"/>
        <end position="77"/>
    </location>
    <ligand>
        <name>NADP(+)</name>
        <dbReference type="ChEBI" id="CHEBI:58349"/>
    </ligand>
</feature>
<keyword evidence="5 10" id="KW-0479">Metal-binding</keyword>
<dbReference type="Pfam" id="PF00180">
    <property type="entry name" value="Iso_dh"/>
    <property type="match status" value="1"/>
</dbReference>
<dbReference type="GO" id="GO:0000287">
    <property type="term" value="F:magnesium ion binding"/>
    <property type="evidence" value="ECO:0007669"/>
    <property type="project" value="InterPro"/>
</dbReference>
<dbReference type="InterPro" id="IPR019818">
    <property type="entry name" value="IsoCit/isopropylmalate_DH_CS"/>
</dbReference>
<feature type="site" description="Critical for catalysis" evidence="11">
    <location>
        <position position="139"/>
    </location>
</feature>
<dbReference type="SUPFAM" id="SSF53659">
    <property type="entry name" value="Isocitrate/Isopropylmalate dehydrogenase-like"/>
    <property type="match status" value="1"/>
</dbReference>
<feature type="binding site" evidence="12">
    <location>
        <begin position="94"/>
        <end position="100"/>
    </location>
    <ligand>
        <name>D-threo-isocitrate</name>
        <dbReference type="ChEBI" id="CHEBI:15562"/>
    </ligand>
</feature>
<feature type="binding site" evidence="13">
    <location>
        <position position="273"/>
    </location>
    <ligand>
        <name>Mn(2+)</name>
        <dbReference type="ChEBI" id="CHEBI:29035"/>
    </ligand>
</feature>
<dbReference type="InterPro" id="IPR004790">
    <property type="entry name" value="Isocitrate_DH_NADP"/>
</dbReference>
<keyword evidence="17" id="KW-1185">Reference proteome</keyword>
<evidence type="ECO:0000256" key="7">
    <source>
        <dbReference type="ARBA" id="ARBA00022857"/>
    </source>
</evidence>
<dbReference type="NCBIfam" id="NF006156">
    <property type="entry name" value="PRK08299.1"/>
    <property type="match status" value="1"/>
</dbReference>
<feature type="site" description="Critical for catalysis" evidence="11">
    <location>
        <position position="210"/>
    </location>
</feature>
<evidence type="ECO:0000256" key="14">
    <source>
        <dbReference type="PIRSR" id="PIRSR000108-4"/>
    </source>
</evidence>
<dbReference type="RefSeq" id="WP_027315619.1">
    <property type="nucleotide sequence ID" value="NZ_JACIDC010000004.1"/>
</dbReference>
<dbReference type="InterPro" id="IPR024084">
    <property type="entry name" value="IsoPropMal-DH-like_dom"/>
</dbReference>
<feature type="binding site" evidence="14">
    <location>
        <position position="326"/>
    </location>
    <ligand>
        <name>NADP(+)</name>
        <dbReference type="ChEBI" id="CHEBI:58349"/>
    </ligand>
</feature>
<feature type="binding site" evidence="12">
    <location>
        <position position="109"/>
    </location>
    <ligand>
        <name>D-threo-isocitrate</name>
        <dbReference type="ChEBI" id="CHEBI:15562"/>
    </ligand>
</feature>
<dbReference type="GO" id="GO:0051287">
    <property type="term" value="F:NAD binding"/>
    <property type="evidence" value="ECO:0007669"/>
    <property type="project" value="InterPro"/>
</dbReference>
<feature type="binding site" evidence="12">
    <location>
        <position position="77"/>
    </location>
    <ligand>
        <name>D-threo-isocitrate</name>
        <dbReference type="ChEBI" id="CHEBI:15562"/>
    </ligand>
</feature>
<keyword evidence="9 10" id="KW-0464">Manganese</keyword>
<gene>
    <name evidence="16" type="ORF">GGR34_001424</name>
</gene>
<evidence type="ECO:0000256" key="5">
    <source>
        <dbReference type="ARBA" id="ARBA00022723"/>
    </source>
</evidence>
<dbReference type="AlphaFoldDB" id="A0A7W6IE26"/>
<dbReference type="FunFam" id="3.40.718.10:FF:000002">
    <property type="entry name" value="Isocitrate dehydrogenase [NADP]"/>
    <property type="match status" value="1"/>
</dbReference>
<dbReference type="GO" id="GO:0006102">
    <property type="term" value="P:isocitrate metabolic process"/>
    <property type="evidence" value="ECO:0007669"/>
    <property type="project" value="UniProtKB-UniRule"/>
</dbReference>
<feature type="binding site" evidence="14">
    <location>
        <begin position="308"/>
        <end position="313"/>
    </location>
    <ligand>
        <name>NADP(+)</name>
        <dbReference type="ChEBI" id="CHEBI:58349"/>
    </ligand>
</feature>
<organism evidence="16 17">
    <name type="scientific">Microvirga flocculans</name>
    <dbReference type="NCBI Taxonomy" id="217168"/>
    <lineage>
        <taxon>Bacteria</taxon>
        <taxon>Pseudomonadati</taxon>
        <taxon>Pseudomonadota</taxon>
        <taxon>Alphaproteobacteria</taxon>
        <taxon>Hyphomicrobiales</taxon>
        <taxon>Methylobacteriaceae</taxon>
        <taxon>Microvirga</taxon>
    </lineage>
</organism>
<protein>
    <recommendedName>
        <fullName evidence="10">Isocitrate dehydrogenase [NADP]</fullName>
        <ecNumber evidence="10">1.1.1.42</ecNumber>
    </recommendedName>
</protein>
<keyword evidence="6 10" id="KW-0460">Magnesium</keyword>
<dbReference type="GO" id="GO:0006099">
    <property type="term" value="P:tricarboxylic acid cycle"/>
    <property type="evidence" value="ECO:0007669"/>
    <property type="project" value="UniProtKB-KW"/>
</dbReference>
<dbReference type="EMBL" id="JACIDC010000004">
    <property type="protein sequence ID" value="MBB4039777.1"/>
    <property type="molecule type" value="Genomic_DNA"/>
</dbReference>
<evidence type="ECO:0000256" key="9">
    <source>
        <dbReference type="ARBA" id="ARBA00023211"/>
    </source>
</evidence>
<evidence type="ECO:0000256" key="11">
    <source>
        <dbReference type="PIRSR" id="PIRSR000108-1"/>
    </source>
</evidence>
<evidence type="ECO:0000256" key="12">
    <source>
        <dbReference type="PIRSR" id="PIRSR000108-2"/>
    </source>
</evidence>
<dbReference type="PANTHER" id="PTHR11822:SF21">
    <property type="entry name" value="ISOCITRATE DEHYDROGENASE [NADP], MITOCHONDRIAL"/>
    <property type="match status" value="1"/>
</dbReference>
<comment type="similarity">
    <text evidence="2 10">Belongs to the isocitrate and isopropylmalate dehydrogenases family.</text>
</comment>
<dbReference type="PANTHER" id="PTHR11822">
    <property type="entry name" value="NADP-SPECIFIC ISOCITRATE DEHYDROGENASE"/>
    <property type="match status" value="1"/>
</dbReference>
<evidence type="ECO:0000259" key="15">
    <source>
        <dbReference type="SMART" id="SM01329"/>
    </source>
</evidence>
<evidence type="ECO:0000313" key="17">
    <source>
        <dbReference type="Proteomes" id="UP000519439"/>
    </source>
</evidence>
<accession>A0A7W6IE26</accession>
<feature type="domain" description="Isopropylmalate dehydrogenase-like" evidence="15">
    <location>
        <begin position="9"/>
        <end position="394"/>
    </location>
</feature>
<dbReference type="SMART" id="SM01329">
    <property type="entry name" value="Iso_dh"/>
    <property type="match status" value="1"/>
</dbReference>
<evidence type="ECO:0000256" key="13">
    <source>
        <dbReference type="PIRSR" id="PIRSR000108-3"/>
    </source>
</evidence>
<sequence>MAKIKVANPVVELDGDEMTRIIWQYIKDKLIHPYLDIDLKYYDLGIEHRDATNDQVTVEAAEAIKKYGVGVKCATITPDEARVKEFNLKEMWKSPNGTIRNILGGVIFREPIICKNVPRLVPGWTQPIIVGRHAFGDQYKATDFKVPGKGRLTIKFEGEDGTVIEKEVFKFPNAGVAMAMYNLDESIREFARASMNYGLMRKYPVYLSTKNTILKAYDGRFKDIFQEVYDNEFKAKFDAAGITYEHRLIDDMVASALKWSGGYVWACKNYDGDVQSDTVAQGFGSLGLMTSVLMTPDGQTVEAEAAHGTVTRHYREHQKGKETSTNSIASIFAWTRGLAHRAKLDDNAELAKFAATLEKVCVDTVESGYMTKDLALLVGAEQKWLSTTGFLDKIDENLKKAMAA</sequence>
<evidence type="ECO:0000256" key="10">
    <source>
        <dbReference type="PIRNR" id="PIRNR000108"/>
    </source>
</evidence>
<evidence type="ECO:0000256" key="2">
    <source>
        <dbReference type="ARBA" id="ARBA00007769"/>
    </source>
</evidence>
<keyword evidence="7 10" id="KW-0521">NADP</keyword>
<evidence type="ECO:0000256" key="6">
    <source>
        <dbReference type="ARBA" id="ARBA00022842"/>
    </source>
</evidence>
<dbReference type="GO" id="GO:0006097">
    <property type="term" value="P:glyoxylate cycle"/>
    <property type="evidence" value="ECO:0007669"/>
    <property type="project" value="UniProtKB-KW"/>
</dbReference>
<evidence type="ECO:0000256" key="4">
    <source>
        <dbReference type="ARBA" id="ARBA00022532"/>
    </source>
</evidence>
<comment type="caution">
    <text evidence="16">The sequence shown here is derived from an EMBL/GenBank/DDBJ whole genome shotgun (WGS) entry which is preliminary data.</text>
</comment>
<proteinExistence type="inferred from homology"/>
<evidence type="ECO:0000256" key="1">
    <source>
        <dbReference type="ARBA" id="ARBA00001936"/>
    </source>
</evidence>
<comment type="catalytic activity">
    <reaction evidence="10">
        <text>D-threo-isocitrate + NADP(+) = 2-oxoglutarate + CO2 + NADPH</text>
        <dbReference type="Rhea" id="RHEA:19629"/>
        <dbReference type="ChEBI" id="CHEBI:15562"/>
        <dbReference type="ChEBI" id="CHEBI:16526"/>
        <dbReference type="ChEBI" id="CHEBI:16810"/>
        <dbReference type="ChEBI" id="CHEBI:57783"/>
        <dbReference type="ChEBI" id="CHEBI:58349"/>
        <dbReference type="EC" id="1.1.1.42"/>
    </reaction>
</comment>
<dbReference type="EC" id="1.1.1.42" evidence="10"/>
<dbReference type="Proteomes" id="UP000519439">
    <property type="component" value="Unassembled WGS sequence"/>
</dbReference>
<evidence type="ECO:0000256" key="3">
    <source>
        <dbReference type="ARBA" id="ARBA00022435"/>
    </source>
</evidence>
<feature type="binding site" evidence="13">
    <location>
        <position position="250"/>
    </location>
    <ligand>
        <name>Mn(2+)</name>
        <dbReference type="ChEBI" id="CHEBI:29035"/>
    </ligand>
</feature>
<comment type="cofactor">
    <cofactor evidence="10 13">
        <name>Mg(2+)</name>
        <dbReference type="ChEBI" id="CHEBI:18420"/>
    </cofactor>
    <cofactor evidence="10 13">
        <name>Mn(2+)</name>
        <dbReference type="ChEBI" id="CHEBI:29035"/>
    </cofactor>
    <text evidence="10 13">Binds 1 Mg(2+) or Mn(2+) ion per subunit.</text>
</comment>